<keyword evidence="2 4" id="KW-0040">ANK repeat</keyword>
<dbReference type="Pfam" id="PF25877">
    <property type="entry name" value="WHD_SOWAH"/>
    <property type="match status" value="1"/>
</dbReference>
<dbReference type="AlphaFoldDB" id="A0A7E6EVI0"/>
<dbReference type="PANTHER" id="PTHR14491:SF7">
    <property type="entry name" value="SOSONDOWAH, ISOFORM G"/>
    <property type="match status" value="1"/>
</dbReference>
<sequence length="514" mass="56409">MAVSELSLESVLNFMIETGGKCTNKELVTGFKQFLEDPTNKVKNREKFKEFVNTLSHVKDDKSGNKYLVLKKQYRSNKLLGNKISHFEPQSPPATHASAPTSHEGEKTDNAVRQSKRAKSEPPNMQLSAGIQINIQEPQSETDETISKSQSENNLQNSKSPNLGQSSNTASTSSVASTASEKDTSDGAPSGIRSVKDQAKHLNKLQSESDLQKLTSRKHDKSKSDKHSLKILKNKDGADDDDANSAGGFVTLSDEQKVWMKQSANCDYQELSKLLSKNPSLAKERSFINGYTALHWAAKHGKPDVVKLLCGKPGVNVDQKTFAGFTPLHLASIQCHDDVIELLIQTYKANPNIRDHSGKKPKQYLSSSASARCQQLLQTRSVKTFDENFERTEAIRKSKRVAVVGSLINSSNSMKAQPIMRSSWGGSCEDLYLLSGNLSSHSTSPSSSQEGSPTSGRKNLGASSLMPPPIAPVRKKKQRSKTMYSSKENLDMDFANIRLQRKGSNASLNSSSFV</sequence>
<gene>
    <name evidence="8 9" type="primary">LOC115211160</name>
</gene>
<dbReference type="PROSITE" id="PS50088">
    <property type="entry name" value="ANK_REPEAT"/>
    <property type="match status" value="2"/>
</dbReference>
<dbReference type="SUPFAM" id="SSF48403">
    <property type="entry name" value="Ankyrin repeat"/>
    <property type="match status" value="1"/>
</dbReference>
<evidence type="ECO:0000259" key="6">
    <source>
        <dbReference type="Pfam" id="PF25877"/>
    </source>
</evidence>
<dbReference type="PROSITE" id="PS50297">
    <property type="entry name" value="ANK_REP_REGION"/>
    <property type="match status" value="2"/>
</dbReference>
<feature type="region of interest" description="Disordered" evidence="5">
    <location>
        <begin position="439"/>
        <end position="487"/>
    </location>
</feature>
<comment type="similarity">
    <text evidence="3">Belongs to the SOWAH family.</text>
</comment>
<dbReference type="SMART" id="SM00248">
    <property type="entry name" value="ANK"/>
    <property type="match status" value="2"/>
</dbReference>
<feature type="compositionally biased region" description="Basic and acidic residues" evidence="5">
    <location>
        <begin position="222"/>
        <end position="237"/>
    </location>
</feature>
<evidence type="ECO:0000313" key="8">
    <source>
        <dbReference type="RefSeq" id="XP_036359357.1"/>
    </source>
</evidence>
<organism evidence="7 9">
    <name type="scientific">Octopus sinensis</name>
    <name type="common">East Asian common octopus</name>
    <dbReference type="NCBI Taxonomy" id="2607531"/>
    <lineage>
        <taxon>Eukaryota</taxon>
        <taxon>Metazoa</taxon>
        <taxon>Spiralia</taxon>
        <taxon>Lophotrochozoa</taxon>
        <taxon>Mollusca</taxon>
        <taxon>Cephalopoda</taxon>
        <taxon>Coleoidea</taxon>
        <taxon>Octopodiformes</taxon>
        <taxon>Octopoda</taxon>
        <taxon>Incirrata</taxon>
        <taxon>Octopodidae</taxon>
        <taxon>Octopus</taxon>
    </lineage>
</organism>
<dbReference type="InterPro" id="IPR002110">
    <property type="entry name" value="Ankyrin_rpt"/>
</dbReference>
<dbReference type="InterPro" id="IPR058889">
    <property type="entry name" value="WHD_SOWAHA-C"/>
</dbReference>
<dbReference type="Pfam" id="PF12796">
    <property type="entry name" value="Ank_2"/>
    <property type="match status" value="1"/>
</dbReference>
<feature type="compositionally biased region" description="Polar residues" evidence="5">
    <location>
        <begin position="147"/>
        <end position="165"/>
    </location>
</feature>
<dbReference type="RefSeq" id="XP_036359358.1">
    <property type="nucleotide sequence ID" value="XM_036503465.1"/>
</dbReference>
<evidence type="ECO:0000256" key="4">
    <source>
        <dbReference type="PROSITE-ProRule" id="PRU00023"/>
    </source>
</evidence>
<evidence type="ECO:0000256" key="5">
    <source>
        <dbReference type="SAM" id="MobiDB-lite"/>
    </source>
</evidence>
<feature type="compositionally biased region" description="Low complexity" evidence="5">
    <location>
        <begin position="166"/>
        <end position="179"/>
    </location>
</feature>
<dbReference type="Gene3D" id="1.25.40.20">
    <property type="entry name" value="Ankyrin repeat-containing domain"/>
    <property type="match status" value="2"/>
</dbReference>
<reference evidence="8 9" key="1">
    <citation type="submission" date="2025-08" db="UniProtKB">
        <authorList>
            <consortium name="RefSeq"/>
        </authorList>
    </citation>
    <scope>IDENTIFICATION</scope>
</reference>
<keyword evidence="1" id="KW-0677">Repeat</keyword>
<dbReference type="InterPro" id="IPR036770">
    <property type="entry name" value="Ankyrin_rpt-contain_sf"/>
</dbReference>
<feature type="domain" description="SOWAHA-C winged helix-turn-helix" evidence="6">
    <location>
        <begin position="5"/>
        <end position="76"/>
    </location>
</feature>
<feature type="compositionally biased region" description="Low complexity" evidence="5">
    <location>
        <begin position="439"/>
        <end position="456"/>
    </location>
</feature>
<proteinExistence type="inferred from homology"/>
<evidence type="ECO:0000256" key="3">
    <source>
        <dbReference type="ARBA" id="ARBA00038122"/>
    </source>
</evidence>
<evidence type="ECO:0000313" key="9">
    <source>
        <dbReference type="RefSeq" id="XP_036359358.1"/>
    </source>
</evidence>
<name>A0A7E6EVI0_9MOLL</name>
<dbReference type="PANTHER" id="PTHR14491">
    <property type="entry name" value="SOSONDOWAH, ISOFORM G"/>
    <property type="match status" value="1"/>
</dbReference>
<dbReference type="RefSeq" id="XP_036359357.1">
    <property type="nucleotide sequence ID" value="XM_036503464.1"/>
</dbReference>
<feature type="region of interest" description="Disordered" evidence="5">
    <location>
        <begin position="84"/>
        <end position="244"/>
    </location>
</feature>
<protein>
    <submittedName>
        <fullName evidence="8">Ankyrin repeat domain-containing protein SOWAHB isoform X1</fullName>
    </submittedName>
    <submittedName>
        <fullName evidence="9">Ankyrin repeat domain-containing protein SOWAHB isoform X2</fullName>
    </submittedName>
</protein>
<accession>A0A7E6EVI0</accession>
<feature type="repeat" description="ANK" evidence="4">
    <location>
        <begin position="323"/>
        <end position="345"/>
    </location>
</feature>
<feature type="compositionally biased region" description="Polar residues" evidence="5">
    <location>
        <begin position="204"/>
        <end position="214"/>
    </location>
</feature>
<feature type="repeat" description="ANK" evidence="4">
    <location>
        <begin position="289"/>
        <end position="309"/>
    </location>
</feature>
<keyword evidence="7" id="KW-1185">Reference proteome</keyword>
<evidence type="ECO:0000256" key="2">
    <source>
        <dbReference type="ARBA" id="ARBA00023043"/>
    </source>
</evidence>
<evidence type="ECO:0000313" key="7">
    <source>
        <dbReference type="Proteomes" id="UP000515154"/>
    </source>
</evidence>
<evidence type="ECO:0000256" key="1">
    <source>
        <dbReference type="ARBA" id="ARBA00022737"/>
    </source>
</evidence>
<dbReference type="Proteomes" id="UP000515154">
    <property type="component" value="Linkage group LG1"/>
</dbReference>
<feature type="compositionally biased region" description="Polar residues" evidence="5">
    <location>
        <begin position="123"/>
        <end position="139"/>
    </location>
</feature>